<gene>
    <name evidence="3" type="ORF">PCOR1329_LOCUS6118</name>
</gene>
<feature type="non-terminal residue" evidence="3">
    <location>
        <position position="1"/>
    </location>
</feature>
<comment type="caution">
    <text evidence="3">The sequence shown here is derived from an EMBL/GenBank/DDBJ whole genome shotgun (WGS) entry which is preliminary data.</text>
</comment>
<sequence length="340" mass="37197">AGDGEGAGPKAAKGKGKGKLLQQQAALEEQLEAVIKGGGSEQAKAAQALLDATRAAGKKAESAQPTTQQVTAAASKVQKAQTASDKAQSQQLKLTMELEKCKTTLQEFSNADGLIPPSDVAELDKRKKAVMEALMHTLRTTFGEAHDKLKEHREKLAEMREKITKKRRATPLRRLRARRLRCLQRLRRQRPPLVGMRPQRRPLLEHLMQWRGEPAFTTCKFDPYLFVFKAGYIGMLSAAYESNGKSKAGGITMGTLKKYKVQSMRHLASSPSDRVGLRDLDRGPKDQPGIDFRDMVAMQLRAQGQSLLIVGVYMTSSVGPEANAAKLVNVGTLVSTIQGP</sequence>
<proteinExistence type="predicted"/>
<feature type="region of interest" description="Disordered" evidence="2">
    <location>
        <begin position="1"/>
        <end position="23"/>
    </location>
</feature>
<keyword evidence="4" id="KW-1185">Reference proteome</keyword>
<accession>A0ABN9PUG7</accession>
<evidence type="ECO:0000256" key="1">
    <source>
        <dbReference type="SAM" id="Coils"/>
    </source>
</evidence>
<name>A0ABN9PUG7_9DINO</name>
<keyword evidence="1" id="KW-0175">Coiled coil</keyword>
<feature type="non-terminal residue" evidence="3">
    <location>
        <position position="340"/>
    </location>
</feature>
<feature type="coiled-coil region" evidence="1">
    <location>
        <begin position="142"/>
        <end position="169"/>
    </location>
</feature>
<evidence type="ECO:0000313" key="3">
    <source>
        <dbReference type="EMBL" id="CAK0796861.1"/>
    </source>
</evidence>
<organism evidence="3 4">
    <name type="scientific">Prorocentrum cordatum</name>
    <dbReference type="NCBI Taxonomy" id="2364126"/>
    <lineage>
        <taxon>Eukaryota</taxon>
        <taxon>Sar</taxon>
        <taxon>Alveolata</taxon>
        <taxon>Dinophyceae</taxon>
        <taxon>Prorocentrales</taxon>
        <taxon>Prorocentraceae</taxon>
        <taxon>Prorocentrum</taxon>
    </lineage>
</organism>
<reference evidence="3" key="1">
    <citation type="submission" date="2023-10" db="EMBL/GenBank/DDBJ databases">
        <authorList>
            <person name="Chen Y."/>
            <person name="Shah S."/>
            <person name="Dougan E. K."/>
            <person name="Thang M."/>
            <person name="Chan C."/>
        </authorList>
    </citation>
    <scope>NUCLEOTIDE SEQUENCE [LARGE SCALE GENOMIC DNA]</scope>
</reference>
<dbReference type="EMBL" id="CAUYUJ010001639">
    <property type="protein sequence ID" value="CAK0796861.1"/>
    <property type="molecule type" value="Genomic_DNA"/>
</dbReference>
<protein>
    <submittedName>
        <fullName evidence="3">Uncharacterized protein</fullName>
    </submittedName>
</protein>
<dbReference type="Proteomes" id="UP001189429">
    <property type="component" value="Unassembled WGS sequence"/>
</dbReference>
<evidence type="ECO:0000313" key="4">
    <source>
        <dbReference type="Proteomes" id="UP001189429"/>
    </source>
</evidence>
<evidence type="ECO:0000256" key="2">
    <source>
        <dbReference type="SAM" id="MobiDB-lite"/>
    </source>
</evidence>